<sequence>MNVVGGRGDKDMAVTSKSAAAKWFGLFDDESHEEHK</sequence>
<dbReference type="AlphaFoldDB" id="A0A7K0D6K7"/>
<evidence type="ECO:0000313" key="2">
    <source>
        <dbReference type="Proteomes" id="UP000438448"/>
    </source>
</evidence>
<dbReference type="Proteomes" id="UP000438448">
    <property type="component" value="Unassembled WGS sequence"/>
</dbReference>
<comment type="caution">
    <text evidence="1">The sequence shown here is derived from an EMBL/GenBank/DDBJ whole genome shotgun (WGS) entry which is preliminary data.</text>
</comment>
<organism evidence="1 2">
    <name type="scientific">Nocardia macrotermitis</name>
    <dbReference type="NCBI Taxonomy" id="2585198"/>
    <lineage>
        <taxon>Bacteria</taxon>
        <taxon>Bacillati</taxon>
        <taxon>Actinomycetota</taxon>
        <taxon>Actinomycetes</taxon>
        <taxon>Mycobacteriales</taxon>
        <taxon>Nocardiaceae</taxon>
        <taxon>Nocardia</taxon>
    </lineage>
</organism>
<dbReference type="EMBL" id="WEGK01000009">
    <property type="protein sequence ID" value="MQY21191.1"/>
    <property type="molecule type" value="Genomic_DNA"/>
</dbReference>
<gene>
    <name evidence="1" type="ORF">NRB20_43010</name>
</gene>
<evidence type="ECO:0000313" key="1">
    <source>
        <dbReference type="EMBL" id="MQY21191.1"/>
    </source>
</evidence>
<reference evidence="1 2" key="1">
    <citation type="submission" date="2019-10" db="EMBL/GenBank/DDBJ databases">
        <title>Nocardia macrotermitis sp. nov. and Nocardia aurantia sp. nov., isolated from the gut of fungus growing-termite Macrotermes natalensis.</title>
        <authorList>
            <person name="Benndorf R."/>
            <person name="Schwitalla J."/>
            <person name="Martin K."/>
            <person name="De Beer W."/>
            <person name="Kaster A.-K."/>
            <person name="Vollmers J."/>
            <person name="Poulsen M."/>
            <person name="Beemelmanns C."/>
        </authorList>
    </citation>
    <scope>NUCLEOTIDE SEQUENCE [LARGE SCALE GENOMIC DNA]</scope>
    <source>
        <strain evidence="1 2">RB20</strain>
    </source>
</reference>
<protein>
    <submittedName>
        <fullName evidence="1">Uncharacterized protein</fullName>
    </submittedName>
</protein>
<keyword evidence="2" id="KW-1185">Reference proteome</keyword>
<proteinExistence type="predicted"/>
<name>A0A7K0D6K7_9NOCA</name>
<accession>A0A7K0D6K7</accession>